<evidence type="ECO:0000313" key="2">
    <source>
        <dbReference type="EMBL" id="KAL3397907.1"/>
    </source>
</evidence>
<sequence>MKSLRLPGEHETSDVCQSLNSPRTSTTAENARLRPALPTALFLLFDNDGDECGIVQCSQGAASRLAPVVTA</sequence>
<evidence type="ECO:0000313" key="3">
    <source>
        <dbReference type="Proteomes" id="UP001627154"/>
    </source>
</evidence>
<feature type="compositionally biased region" description="Polar residues" evidence="1">
    <location>
        <begin position="14"/>
        <end position="29"/>
    </location>
</feature>
<dbReference type="EMBL" id="JBJJXI010000060">
    <property type="protein sequence ID" value="KAL3397907.1"/>
    <property type="molecule type" value="Genomic_DNA"/>
</dbReference>
<evidence type="ECO:0000256" key="1">
    <source>
        <dbReference type="SAM" id="MobiDB-lite"/>
    </source>
</evidence>
<organism evidence="2 3">
    <name type="scientific">Trichogramma kaykai</name>
    <dbReference type="NCBI Taxonomy" id="54128"/>
    <lineage>
        <taxon>Eukaryota</taxon>
        <taxon>Metazoa</taxon>
        <taxon>Ecdysozoa</taxon>
        <taxon>Arthropoda</taxon>
        <taxon>Hexapoda</taxon>
        <taxon>Insecta</taxon>
        <taxon>Pterygota</taxon>
        <taxon>Neoptera</taxon>
        <taxon>Endopterygota</taxon>
        <taxon>Hymenoptera</taxon>
        <taxon>Apocrita</taxon>
        <taxon>Proctotrupomorpha</taxon>
        <taxon>Chalcidoidea</taxon>
        <taxon>Trichogrammatidae</taxon>
        <taxon>Trichogramma</taxon>
    </lineage>
</organism>
<reference evidence="2 3" key="1">
    <citation type="journal article" date="2024" name="bioRxiv">
        <title>A reference genome for Trichogramma kaykai: A tiny desert-dwelling parasitoid wasp with competing sex-ratio distorters.</title>
        <authorList>
            <person name="Culotta J."/>
            <person name="Lindsey A.R."/>
        </authorList>
    </citation>
    <scope>NUCLEOTIDE SEQUENCE [LARGE SCALE GENOMIC DNA]</scope>
    <source>
        <strain evidence="2 3">KSX58</strain>
    </source>
</reference>
<proteinExistence type="predicted"/>
<keyword evidence="3" id="KW-1185">Reference proteome</keyword>
<gene>
    <name evidence="2" type="ORF">TKK_008145</name>
</gene>
<protein>
    <submittedName>
        <fullName evidence="2">Uncharacterized protein</fullName>
    </submittedName>
</protein>
<name>A0ABD2WY61_9HYME</name>
<comment type="caution">
    <text evidence="2">The sequence shown here is derived from an EMBL/GenBank/DDBJ whole genome shotgun (WGS) entry which is preliminary data.</text>
</comment>
<feature type="region of interest" description="Disordered" evidence="1">
    <location>
        <begin position="1"/>
        <end position="30"/>
    </location>
</feature>
<accession>A0ABD2WY61</accession>
<dbReference type="AlphaFoldDB" id="A0ABD2WY61"/>
<dbReference type="Proteomes" id="UP001627154">
    <property type="component" value="Unassembled WGS sequence"/>
</dbReference>